<feature type="transmembrane region" description="Helical" evidence="7">
    <location>
        <begin position="55"/>
        <end position="76"/>
    </location>
</feature>
<dbReference type="CDD" id="cd07302">
    <property type="entry name" value="CHD"/>
    <property type="match status" value="1"/>
</dbReference>
<feature type="transmembrane region" description="Helical" evidence="7">
    <location>
        <begin position="1099"/>
        <end position="1122"/>
    </location>
</feature>
<dbReference type="InterPro" id="IPR001054">
    <property type="entry name" value="A/G_cyclase"/>
</dbReference>
<keyword evidence="6" id="KW-0456">Lyase</keyword>
<keyword evidence="2 7" id="KW-0812">Transmembrane</keyword>
<keyword evidence="3" id="KW-0547">Nucleotide-binding</keyword>
<dbReference type="PROSITE" id="PS50125">
    <property type="entry name" value="GUANYLATE_CYCLASE_2"/>
    <property type="match status" value="1"/>
</dbReference>
<dbReference type="PANTHER" id="PTHR11920">
    <property type="entry name" value="GUANYLYL CYCLASE"/>
    <property type="match status" value="1"/>
</dbReference>
<dbReference type="GO" id="GO:0035556">
    <property type="term" value="P:intracellular signal transduction"/>
    <property type="evidence" value="ECO:0007669"/>
    <property type="project" value="InterPro"/>
</dbReference>
<dbReference type="Gene3D" id="3.30.450.20">
    <property type="entry name" value="PAS domain"/>
    <property type="match status" value="1"/>
</dbReference>
<dbReference type="RefSeq" id="XP_068354667.1">
    <property type="nucleotide sequence ID" value="XM_068508037.1"/>
</dbReference>
<sequence length="1498" mass="169713">MTWLRIIQLFGPSFCVTYLQLWPTNETLSRIFSYISVFWNIVPPEFRMDACQTILIIYSVFFILFYTIMVSSSFYYKKNAKLPKAIPPVISFMMATVGYYLHPVATAHAFEAIGYYINGGKDGLVVNAVFIVLYFLILIVYFWLLMNTSISIEFRIYSLQCLLYLPQIQVLGGTIIVTALSTISTHLPFIAKVVTTFLMAIVYILLTVNRFVEGGFISQIHNIVFATTTISCAIISVFCGIQVLAQKPMQISFVFIIVVVVIIVAILMMFLEKNRVQREMIYLDELLEGTTDFLSTFKNVRRFLRMLITGFSKAHPICVNFQVFNDATENWNTDIYVWAAYLKFLAIHAEFANQVALVCQRIMSLKLTGYLIKNILHQSQALMKSRDVNLSPELKQKLAYLSKKVQATKHKMRHIWDLVIQGNLNEMDKAIESCCKSVDSCTTEYDHVVHQYSNNRFIARSYMRFCHEILANHSLTIEWYDKTRMLQRGINMQADSAHELGLEAFPLLPPVEMGIANKQNTDFESSIAIEGMDLEEEGANQSQIEQGNTLSETINKLQIPSIKIMNILRFITILVLFFVPVLFFSFYLPTVVNDLISPLEFIYTLSYLRCIGFQVAIVGHHYVLETIPEKLLDHVERDRDVPISLGSSYDPSVQLHYLLKIGTNMLQTLSQFSSFMIGEKTMDAARETIFGKNMQYIFFRSRGDRETLKTSLQVGMMDVINQLYLLLELEPITKENPNPANPLDATVLNTSKILNSVQNAETFGNFIIDSLDLITTYMQERNKQNKNLFIIFLIAFSAVYLLAQFLLTWLGLRAIRKDKTNVYKCLTALPKNVVSNVVEYLRVIQKDKEHSTKGTTTGDEIDMNKQEDNVLKILMTGDSSGGVKSELMIIILTCIHCGLFLIFTIYVCLSMISKGNYLVSEAPHVDYLLGAYTYDAATVLATDLMLGEFYNLSTDFTIPTLLTRFDQRLQRSQDYYARLLYGDTSEGIKPFQAFAEGLAEATQKMACDDISSKPPETVYDGYKCIRPDVMFYIHHYMVLSLTLPVKQINSTIDKSNPMIPEIYDCSLMLLYENFFFPIFDEVVKALTDSFEESINPILAVSYIMFILAFILEIIVLMINQLSKKYMIFAMRMLMHCPIQAVHQCQKVQRVLSGDFSTMAHENTLRNEKFFDSVLYELPKAVAICDLQGNITHSNLSLQRLFGRDDFVGKNVKEILGSESPKEFNVLSAITKPIEHKIVYKDQNNQSINLVVGIRNTHSMIVVTFTDITPIVRYNTLISEEKKKSDALLTAILPASLVPRVQKGETDISFAVQSASIMFTDIVEFTPWCGSNTGAVVMSTLNALFKEFDLQLAKYSTMTKIKCIGDCYMAAGGIFSEVNQPSAHASDAVNFGLDVISSVLKINDTLGKTLRIRVGVNTGGPIVAGVLGVGKPTFEILGPAINMAQQMEHHGVPMKVHISRSVYELIYGGQFKIKERGNIEVKNGTVRTYLVSNDEQPTK</sequence>
<dbReference type="PANTHER" id="PTHR11920:SF335">
    <property type="entry name" value="GUANYLATE CYCLASE"/>
    <property type="match status" value="1"/>
</dbReference>
<dbReference type="InterPro" id="IPR035965">
    <property type="entry name" value="PAS-like_dom_sf"/>
</dbReference>
<dbReference type="GO" id="GO:0001653">
    <property type="term" value="F:peptide receptor activity"/>
    <property type="evidence" value="ECO:0007669"/>
    <property type="project" value="TreeGrafter"/>
</dbReference>
<feature type="transmembrane region" description="Helical" evidence="7">
    <location>
        <begin position="156"/>
        <end position="183"/>
    </location>
</feature>
<accession>A0A1J4JR66</accession>
<dbReference type="GO" id="GO:0007168">
    <property type="term" value="P:receptor guanylyl cyclase signaling pathway"/>
    <property type="evidence" value="ECO:0007669"/>
    <property type="project" value="TreeGrafter"/>
</dbReference>
<evidence type="ECO:0000256" key="3">
    <source>
        <dbReference type="ARBA" id="ARBA00022741"/>
    </source>
</evidence>
<dbReference type="GO" id="GO:0000166">
    <property type="term" value="F:nucleotide binding"/>
    <property type="evidence" value="ECO:0007669"/>
    <property type="project" value="UniProtKB-KW"/>
</dbReference>
<feature type="transmembrane region" description="Helical" evidence="7">
    <location>
        <begin position="97"/>
        <end position="117"/>
    </location>
</feature>
<evidence type="ECO:0000256" key="4">
    <source>
        <dbReference type="ARBA" id="ARBA00022989"/>
    </source>
</evidence>
<organism evidence="9 10">
    <name type="scientific">Tritrichomonas foetus</name>
    <dbReference type="NCBI Taxonomy" id="1144522"/>
    <lineage>
        <taxon>Eukaryota</taxon>
        <taxon>Metamonada</taxon>
        <taxon>Parabasalia</taxon>
        <taxon>Tritrichomonadida</taxon>
        <taxon>Tritrichomonadidae</taxon>
        <taxon>Tritrichomonas</taxon>
    </lineage>
</organism>
<comment type="subcellular location">
    <subcellularLocation>
        <location evidence="1">Membrane</location>
    </subcellularLocation>
</comment>
<feature type="transmembrane region" description="Helical" evidence="7">
    <location>
        <begin position="123"/>
        <end position="144"/>
    </location>
</feature>
<feature type="transmembrane region" description="Helical" evidence="7">
    <location>
        <begin position="567"/>
        <end position="589"/>
    </location>
</feature>
<dbReference type="SUPFAM" id="SSF55073">
    <property type="entry name" value="Nucleotide cyclase"/>
    <property type="match status" value="1"/>
</dbReference>
<dbReference type="GO" id="GO:0005886">
    <property type="term" value="C:plasma membrane"/>
    <property type="evidence" value="ECO:0007669"/>
    <property type="project" value="TreeGrafter"/>
</dbReference>
<evidence type="ECO:0000313" key="10">
    <source>
        <dbReference type="Proteomes" id="UP000179807"/>
    </source>
</evidence>
<evidence type="ECO:0000256" key="1">
    <source>
        <dbReference type="ARBA" id="ARBA00004370"/>
    </source>
</evidence>
<keyword evidence="4 7" id="KW-1133">Transmembrane helix</keyword>
<dbReference type="InterPro" id="IPR000014">
    <property type="entry name" value="PAS"/>
</dbReference>
<dbReference type="EMBL" id="MLAK01000907">
    <property type="protein sequence ID" value="OHT01531.1"/>
    <property type="molecule type" value="Genomic_DNA"/>
</dbReference>
<feature type="domain" description="Guanylate cyclase" evidence="8">
    <location>
        <begin position="1315"/>
        <end position="1447"/>
    </location>
</feature>
<feature type="transmembrane region" description="Helical" evidence="7">
    <location>
        <begin position="189"/>
        <end position="208"/>
    </location>
</feature>
<comment type="caution">
    <text evidence="9">The sequence shown here is derived from an EMBL/GenBank/DDBJ whole genome shotgun (WGS) entry which is preliminary data.</text>
</comment>
<dbReference type="SMART" id="SM00044">
    <property type="entry name" value="CYCc"/>
    <property type="match status" value="1"/>
</dbReference>
<dbReference type="InterPro" id="IPR050401">
    <property type="entry name" value="Cyclic_nucleotide_synthase"/>
</dbReference>
<evidence type="ECO:0000256" key="2">
    <source>
        <dbReference type="ARBA" id="ARBA00022692"/>
    </source>
</evidence>
<dbReference type="InterPro" id="IPR029787">
    <property type="entry name" value="Nucleotide_cyclase"/>
</dbReference>
<feature type="transmembrane region" description="Helical" evidence="7">
    <location>
        <begin position="220"/>
        <end position="245"/>
    </location>
</feature>
<proteinExistence type="predicted"/>
<dbReference type="GeneID" id="94842741"/>
<dbReference type="OrthoDB" id="6127067at2759"/>
<dbReference type="Proteomes" id="UP000179807">
    <property type="component" value="Unassembled WGS sequence"/>
</dbReference>
<feature type="transmembrane region" description="Helical" evidence="7">
    <location>
        <begin position="788"/>
        <end position="812"/>
    </location>
</feature>
<protein>
    <submittedName>
        <fullName evidence="9">Adenylate and Guanylate cyclase catalytic domain containing protein</fullName>
    </submittedName>
</protein>
<evidence type="ECO:0000259" key="8">
    <source>
        <dbReference type="PROSITE" id="PS50125"/>
    </source>
</evidence>
<keyword evidence="10" id="KW-1185">Reference proteome</keyword>
<feature type="transmembrane region" description="Helical" evidence="7">
    <location>
        <begin position="601"/>
        <end position="624"/>
    </location>
</feature>
<gene>
    <name evidence="9" type="ORF">TRFO_31631</name>
</gene>
<feature type="transmembrane region" description="Helical" evidence="7">
    <location>
        <begin position="251"/>
        <end position="271"/>
    </location>
</feature>
<dbReference type="Gene3D" id="3.30.70.1230">
    <property type="entry name" value="Nucleotide cyclase"/>
    <property type="match status" value="1"/>
</dbReference>
<evidence type="ECO:0000256" key="5">
    <source>
        <dbReference type="ARBA" id="ARBA00023136"/>
    </source>
</evidence>
<evidence type="ECO:0000256" key="7">
    <source>
        <dbReference type="SAM" id="Phobius"/>
    </source>
</evidence>
<dbReference type="CDD" id="cd00130">
    <property type="entry name" value="PAS"/>
    <property type="match status" value="1"/>
</dbReference>
<feature type="transmembrane region" description="Helical" evidence="7">
    <location>
        <begin position="887"/>
        <end position="909"/>
    </location>
</feature>
<dbReference type="GO" id="GO:0004016">
    <property type="term" value="F:adenylate cyclase activity"/>
    <property type="evidence" value="ECO:0007669"/>
    <property type="project" value="TreeGrafter"/>
</dbReference>
<evidence type="ECO:0000256" key="6">
    <source>
        <dbReference type="ARBA" id="ARBA00023239"/>
    </source>
</evidence>
<name>A0A1J4JR66_9EUKA</name>
<dbReference type="VEuPathDB" id="TrichDB:TRFO_31631"/>
<dbReference type="GO" id="GO:0004383">
    <property type="term" value="F:guanylate cyclase activity"/>
    <property type="evidence" value="ECO:0007669"/>
    <property type="project" value="TreeGrafter"/>
</dbReference>
<dbReference type="Pfam" id="PF00211">
    <property type="entry name" value="Guanylate_cyc"/>
    <property type="match status" value="1"/>
</dbReference>
<keyword evidence="5 7" id="KW-0472">Membrane</keyword>
<dbReference type="SUPFAM" id="SSF55785">
    <property type="entry name" value="PYP-like sensor domain (PAS domain)"/>
    <property type="match status" value="1"/>
</dbReference>
<evidence type="ECO:0000313" key="9">
    <source>
        <dbReference type="EMBL" id="OHT01531.1"/>
    </source>
</evidence>
<reference evidence="9" key="1">
    <citation type="submission" date="2016-10" db="EMBL/GenBank/DDBJ databases">
        <authorList>
            <person name="Benchimol M."/>
            <person name="Almeida L.G."/>
            <person name="Vasconcelos A.T."/>
            <person name="Perreira-Neves A."/>
            <person name="Rosa I.A."/>
            <person name="Tasca T."/>
            <person name="Bogo M.R."/>
            <person name="de Souza W."/>
        </authorList>
    </citation>
    <scope>NUCLEOTIDE SEQUENCE [LARGE SCALE GENOMIC DNA]</scope>
    <source>
        <strain evidence="9">K</strain>
    </source>
</reference>